<sequence>MEKEKNRHSFSGSIGFVLAAAGSAVGLGNIWRFPYLAAKDGGGLFLVIYLILALTFGFTLLTTEIAIGRKTKQSPLTAYGKLKEKWGFLGILACLVPVIIMPYYSVIGGWVVKYLLAYLTGQGASAAADGYFTGYITGTAEPLIFMVVFLLVVAVIIYRGVNHGIESFSKVLMPLLLLMVVGIAAFSLTIHATDESGVTRSGLEGFWIYVIPSFKGLTVKGFFTVLLDAMGQLFFSLSVAMGIMIAYGSYVKDDANLVKSINQIEIFDTAVAFLAGVMIIPAVYTFMGREGMEASGPSLMFVSLPKVFSSMGRIGNLIGALFFAMVLFAALTSAVSVMEAVVSSFMDQFHMSRAKATVLEALIALAGGVLVCLGYNKLYFDIVLPNGAHAQVLDIMDYISNNCLMPLVAIGTCILIGWVVTPKTIIEEAEKTGCKFGRKQLYIVMIRFIAPALLVILLLKSIGILTII</sequence>
<evidence type="ECO:0000313" key="2">
    <source>
        <dbReference type="Proteomes" id="UP000304953"/>
    </source>
</evidence>
<keyword evidence="2" id="KW-1185">Reference proteome</keyword>
<dbReference type="EMBL" id="SRYA01000001">
    <property type="protein sequence ID" value="TGY98408.1"/>
    <property type="molecule type" value="Genomic_DNA"/>
</dbReference>
<protein>
    <submittedName>
        <fullName evidence="1">Sodium-dependent transporter</fullName>
    </submittedName>
</protein>
<gene>
    <name evidence="1" type="ORF">E5329_01140</name>
</gene>
<reference evidence="1" key="1">
    <citation type="submission" date="2019-04" db="EMBL/GenBank/DDBJ databases">
        <title>Microbes associate with the intestines of laboratory mice.</title>
        <authorList>
            <person name="Navarre W."/>
            <person name="Wong E."/>
            <person name="Huang K."/>
            <person name="Tropini C."/>
            <person name="Ng K."/>
            <person name="Yu B."/>
        </authorList>
    </citation>
    <scope>NUCLEOTIDE SEQUENCE</scope>
    <source>
        <strain evidence="1">NM01_1-7b</strain>
    </source>
</reference>
<organism evidence="1 2">
    <name type="scientific">Petralouisia muris</name>
    <dbReference type="NCBI Taxonomy" id="3032872"/>
    <lineage>
        <taxon>Bacteria</taxon>
        <taxon>Bacillati</taxon>
        <taxon>Bacillota</taxon>
        <taxon>Clostridia</taxon>
        <taxon>Lachnospirales</taxon>
        <taxon>Lachnospiraceae</taxon>
        <taxon>Petralouisia</taxon>
    </lineage>
</organism>
<name>A0AC61S1X5_9FIRM</name>
<comment type="caution">
    <text evidence="1">The sequence shown here is derived from an EMBL/GenBank/DDBJ whole genome shotgun (WGS) entry which is preliminary data.</text>
</comment>
<evidence type="ECO:0000313" key="1">
    <source>
        <dbReference type="EMBL" id="TGY98408.1"/>
    </source>
</evidence>
<proteinExistence type="predicted"/>
<dbReference type="Proteomes" id="UP000304953">
    <property type="component" value="Unassembled WGS sequence"/>
</dbReference>
<accession>A0AC61S1X5</accession>